<dbReference type="AlphaFoldDB" id="A0A564FWF1"/>
<dbReference type="InterPro" id="IPR050196">
    <property type="entry name" value="Cytochrome_P450_Monoox"/>
</dbReference>
<protein>
    <submittedName>
        <fullName evidence="9">Cytochrome P450 132</fullName>
        <ecNumber evidence="9">1.14.-.-</ecNumber>
    </submittedName>
</protein>
<dbReference type="PANTHER" id="PTHR24291">
    <property type="entry name" value="CYTOCHROME P450 FAMILY 4"/>
    <property type="match status" value="1"/>
</dbReference>
<dbReference type="PRINTS" id="PR00463">
    <property type="entry name" value="EP450I"/>
</dbReference>
<dbReference type="PRINTS" id="PR00385">
    <property type="entry name" value="P450"/>
</dbReference>
<proteinExistence type="inferred from homology"/>
<evidence type="ECO:0000313" key="11">
    <source>
        <dbReference type="Proteomes" id="UP001055303"/>
    </source>
</evidence>
<keyword evidence="3 7" id="KW-0479">Metal-binding</keyword>
<accession>A0A564FWF1</accession>
<evidence type="ECO:0000313" key="10">
    <source>
        <dbReference type="Proteomes" id="UP000401717"/>
    </source>
</evidence>
<evidence type="ECO:0000313" key="8">
    <source>
        <dbReference type="EMBL" id="GJD58304.1"/>
    </source>
</evidence>
<evidence type="ECO:0000256" key="6">
    <source>
        <dbReference type="ARBA" id="ARBA00023033"/>
    </source>
</evidence>
<dbReference type="GO" id="GO:0020037">
    <property type="term" value="F:heme binding"/>
    <property type="evidence" value="ECO:0007669"/>
    <property type="project" value="InterPro"/>
</dbReference>
<keyword evidence="6" id="KW-0503">Monooxygenase</keyword>
<dbReference type="EMBL" id="BPQI01000141">
    <property type="protein sequence ID" value="GJD58304.1"/>
    <property type="molecule type" value="Genomic_DNA"/>
</dbReference>
<reference evidence="8" key="3">
    <citation type="submission" date="2021-08" db="EMBL/GenBank/DDBJ databases">
        <authorList>
            <person name="Tani A."/>
            <person name="Ola A."/>
            <person name="Ogura Y."/>
            <person name="Katsura K."/>
            <person name="Hayashi T."/>
        </authorList>
    </citation>
    <scope>NUCLEOTIDE SEQUENCE</scope>
    <source>
        <strain evidence="8">DSM 22415</strain>
    </source>
</reference>
<evidence type="ECO:0000256" key="2">
    <source>
        <dbReference type="ARBA" id="ARBA00022617"/>
    </source>
</evidence>
<keyword evidence="5 7" id="KW-0408">Iron</keyword>
<dbReference type="GO" id="GO:0016705">
    <property type="term" value="F:oxidoreductase activity, acting on paired donors, with incorporation or reduction of molecular oxygen"/>
    <property type="evidence" value="ECO:0007669"/>
    <property type="project" value="InterPro"/>
</dbReference>
<evidence type="ECO:0000256" key="3">
    <source>
        <dbReference type="ARBA" id="ARBA00022723"/>
    </source>
</evidence>
<feature type="binding site" description="axial binding residue" evidence="7">
    <location>
        <position position="404"/>
    </location>
    <ligand>
        <name>heme</name>
        <dbReference type="ChEBI" id="CHEBI:30413"/>
    </ligand>
    <ligandPart>
        <name>Fe</name>
        <dbReference type="ChEBI" id="CHEBI:18248"/>
    </ligandPart>
</feature>
<dbReference type="InterPro" id="IPR001128">
    <property type="entry name" value="Cyt_P450"/>
</dbReference>
<evidence type="ECO:0000256" key="7">
    <source>
        <dbReference type="PIRSR" id="PIRSR602401-1"/>
    </source>
</evidence>
<comment type="similarity">
    <text evidence="1">Belongs to the cytochrome P450 family.</text>
</comment>
<comment type="cofactor">
    <cofactor evidence="7">
        <name>heme</name>
        <dbReference type="ChEBI" id="CHEBI:30413"/>
    </cofactor>
</comment>
<dbReference type="InterPro" id="IPR002401">
    <property type="entry name" value="Cyt_P450_E_grp-I"/>
</dbReference>
<keyword evidence="11" id="KW-1185">Reference proteome</keyword>
<evidence type="ECO:0000256" key="4">
    <source>
        <dbReference type="ARBA" id="ARBA00023002"/>
    </source>
</evidence>
<dbReference type="GO" id="GO:0004497">
    <property type="term" value="F:monooxygenase activity"/>
    <property type="evidence" value="ECO:0007669"/>
    <property type="project" value="UniProtKB-KW"/>
</dbReference>
<dbReference type="Proteomes" id="UP001055303">
    <property type="component" value="Unassembled WGS sequence"/>
</dbReference>
<dbReference type="EMBL" id="CABFVH010000010">
    <property type="protein sequence ID" value="VUF12489.1"/>
    <property type="molecule type" value="Genomic_DNA"/>
</dbReference>
<name>A0A564FWF1_9HYPH</name>
<dbReference type="Proteomes" id="UP000401717">
    <property type="component" value="Unassembled WGS sequence"/>
</dbReference>
<dbReference type="SUPFAM" id="SSF48264">
    <property type="entry name" value="Cytochrome P450"/>
    <property type="match status" value="1"/>
</dbReference>
<gene>
    <name evidence="8" type="ORF">IFDJLNFL_4223</name>
    <name evidence="9" type="ORF">MTDSW087_02181</name>
</gene>
<reference evidence="8" key="2">
    <citation type="journal article" date="2021" name="Front. Microbiol.">
        <title>Comprehensive Comparative Genomics and Phenotyping of Methylobacterium Species.</title>
        <authorList>
            <person name="Alessa O."/>
            <person name="Ogura Y."/>
            <person name="Fujitani Y."/>
            <person name="Takami H."/>
            <person name="Hayashi T."/>
            <person name="Sahin N."/>
            <person name="Tani A."/>
        </authorList>
    </citation>
    <scope>NUCLEOTIDE SEQUENCE</scope>
    <source>
        <strain evidence="8">DSM 22415</strain>
    </source>
</reference>
<dbReference type="OrthoDB" id="9764248at2"/>
<dbReference type="EC" id="1.14.-.-" evidence="9"/>
<evidence type="ECO:0000256" key="1">
    <source>
        <dbReference type="ARBA" id="ARBA00010617"/>
    </source>
</evidence>
<dbReference type="Pfam" id="PF00067">
    <property type="entry name" value="p450"/>
    <property type="match status" value="1"/>
</dbReference>
<dbReference type="GO" id="GO:0005506">
    <property type="term" value="F:iron ion binding"/>
    <property type="evidence" value="ECO:0007669"/>
    <property type="project" value="InterPro"/>
</dbReference>
<dbReference type="Gene3D" id="1.10.630.10">
    <property type="entry name" value="Cytochrome P450"/>
    <property type="match status" value="1"/>
</dbReference>
<sequence>MIGDSVREAAPLPPVPAMPLRPARALSVQTLLRTVPTNSLAVLDDALFEELIVFRRYLLQPVVFVSDPAAIRHVLIDRFDDYPRLTSIRRLFETDLRTGSLASEGETWRRHRRVATPTIDHRAIRPDVPGLIAIAEQMADGLAAGPETVDIERWVGGLATLLWNQVVTGGDPAGIPILRWLSKVPHKPRPIDLVPMPAWLARHFVHHRRDPARAELDRQLHAMIAARKAPGFTGAPDLLHRLAHARDRQDGAPLPDDEVRDEAASLIAGGAASVRALTWIWYLLALHPEVEARFHAELDAVLGDRPPLPEDLPKLTYTRRVLDEVMRLYPPIPVILRQAARADVVGGRRIRRGTFVAVLPWIVHRHRRLWQDPDRFDPDRFLDANAAGRPKLAYLPFAAGPRVCVGASFAVTQMLATIAVLGRRFRFRLASDAPVVPFGAISLQPKGGLPVRIERR</sequence>
<dbReference type="InterPro" id="IPR036396">
    <property type="entry name" value="Cyt_P450_sf"/>
</dbReference>
<evidence type="ECO:0000313" key="9">
    <source>
        <dbReference type="EMBL" id="VUF12489.1"/>
    </source>
</evidence>
<keyword evidence="2 7" id="KW-0349">Heme</keyword>
<keyword evidence="4 9" id="KW-0560">Oxidoreductase</keyword>
<dbReference type="PANTHER" id="PTHR24291:SF50">
    <property type="entry name" value="BIFUNCTIONAL ALBAFLAVENONE MONOOXYGENASE_TERPENE SYNTHASE"/>
    <property type="match status" value="1"/>
</dbReference>
<reference evidence="9 10" key="1">
    <citation type="submission" date="2019-06" db="EMBL/GenBank/DDBJ databases">
        <authorList>
            <person name="Rodrigo-Torres L."/>
            <person name="Arahal R. D."/>
            <person name="Lucena T."/>
        </authorList>
    </citation>
    <scope>NUCLEOTIDE SEQUENCE [LARGE SCALE GENOMIC DNA]</scope>
    <source>
        <strain evidence="9 10">SW08-7</strain>
    </source>
</reference>
<organism evidence="9 10">
    <name type="scientific">Methylobacterium dankookense</name>
    <dbReference type="NCBI Taxonomy" id="560405"/>
    <lineage>
        <taxon>Bacteria</taxon>
        <taxon>Pseudomonadati</taxon>
        <taxon>Pseudomonadota</taxon>
        <taxon>Alphaproteobacteria</taxon>
        <taxon>Hyphomicrobiales</taxon>
        <taxon>Methylobacteriaceae</taxon>
        <taxon>Methylobacterium</taxon>
    </lineage>
</organism>
<evidence type="ECO:0000256" key="5">
    <source>
        <dbReference type="ARBA" id="ARBA00023004"/>
    </source>
</evidence>